<comment type="caution">
    <text evidence="1">The sequence shown here is derived from an EMBL/GenBank/DDBJ whole genome shotgun (WGS) entry which is preliminary data.</text>
</comment>
<keyword evidence="2" id="KW-1185">Reference proteome</keyword>
<evidence type="ECO:0000313" key="1">
    <source>
        <dbReference type="EMBL" id="KAI5666395.1"/>
    </source>
</evidence>
<proteinExistence type="predicted"/>
<sequence length="518" mass="57930">MAMAMAPTSSNLLFPLFLSLLLLLFTSPTFSFSTTNDHNQDFFKSSALKFPKTQAQMFIKGLNLFPKHDVNIAAAHDQSTDSAAPIIVEKRLELPYLGDSGASVQDLGHHAGYYRLPHTKDARMFYFFFESRNSKNDPVVIWLTGGPGCSSELALFYENGPFQIANNLSLVWNNFGWDKISNLIYVDQPIGTGFSYSSDDDDIRHNEDGVSNDLYDFMQAFFKEHPQYAKNDFYITGESYAGHYIPAFAARVHQGNKNKEGIYVNLKGFAIGNGLTDPEIQYKAYTDYALDMKLITQSDHDDMKSLVSRCELAIKLCGTDGEVSCMAAYSVCNAIFNNILKISGNINYYDIRKQCEADLCYDFGKLENLLNEKSVRDALGVGDIEFVSCSSTVYQAMITDWMRNLEVGIPTLLEDGIKLLVYAGEYDLICNWLGNSRWVHAMEWSGQKDFVAASTIPFTLDGADAGLAKSHGPLTFLKVHNAGHMVPMDQPKASLEMLKRWIQDKSPFAAVENDLSPM</sequence>
<accession>A0ACC0B0S3</accession>
<dbReference type="Proteomes" id="UP001060085">
    <property type="component" value="Linkage Group LG04"/>
</dbReference>
<protein>
    <submittedName>
        <fullName evidence="1">Uncharacterized protein</fullName>
    </submittedName>
</protein>
<organism evidence="1 2">
    <name type="scientific">Catharanthus roseus</name>
    <name type="common">Madagascar periwinkle</name>
    <name type="synonym">Vinca rosea</name>
    <dbReference type="NCBI Taxonomy" id="4058"/>
    <lineage>
        <taxon>Eukaryota</taxon>
        <taxon>Viridiplantae</taxon>
        <taxon>Streptophyta</taxon>
        <taxon>Embryophyta</taxon>
        <taxon>Tracheophyta</taxon>
        <taxon>Spermatophyta</taxon>
        <taxon>Magnoliopsida</taxon>
        <taxon>eudicotyledons</taxon>
        <taxon>Gunneridae</taxon>
        <taxon>Pentapetalae</taxon>
        <taxon>asterids</taxon>
        <taxon>lamiids</taxon>
        <taxon>Gentianales</taxon>
        <taxon>Apocynaceae</taxon>
        <taxon>Rauvolfioideae</taxon>
        <taxon>Vinceae</taxon>
        <taxon>Catharanthinae</taxon>
        <taxon>Catharanthus</taxon>
    </lineage>
</organism>
<gene>
    <name evidence="1" type="ORF">M9H77_16248</name>
</gene>
<name>A0ACC0B0S3_CATRO</name>
<evidence type="ECO:0000313" key="2">
    <source>
        <dbReference type="Proteomes" id="UP001060085"/>
    </source>
</evidence>
<dbReference type="EMBL" id="CM044704">
    <property type="protein sequence ID" value="KAI5666395.1"/>
    <property type="molecule type" value="Genomic_DNA"/>
</dbReference>
<reference evidence="2" key="1">
    <citation type="journal article" date="2023" name="Nat. Plants">
        <title>Single-cell RNA sequencing provides a high-resolution roadmap for understanding the multicellular compartmentation of specialized metabolism.</title>
        <authorList>
            <person name="Sun S."/>
            <person name="Shen X."/>
            <person name="Li Y."/>
            <person name="Li Y."/>
            <person name="Wang S."/>
            <person name="Li R."/>
            <person name="Zhang H."/>
            <person name="Shen G."/>
            <person name="Guo B."/>
            <person name="Wei J."/>
            <person name="Xu J."/>
            <person name="St-Pierre B."/>
            <person name="Chen S."/>
            <person name="Sun C."/>
        </authorList>
    </citation>
    <scope>NUCLEOTIDE SEQUENCE [LARGE SCALE GENOMIC DNA]</scope>
</reference>